<dbReference type="InterPro" id="IPR004107">
    <property type="entry name" value="Integrase_SAM-like_N"/>
</dbReference>
<dbReference type="NCBIfam" id="NF001399">
    <property type="entry name" value="PRK00283.1"/>
    <property type="match status" value="1"/>
</dbReference>
<dbReference type="InterPro" id="IPR002104">
    <property type="entry name" value="Integrase_catalytic"/>
</dbReference>
<keyword evidence="9 11" id="KW-0233">DNA recombination</keyword>
<dbReference type="PROSITE" id="PS51900">
    <property type="entry name" value="CB"/>
    <property type="match status" value="1"/>
</dbReference>
<dbReference type="Gene3D" id="1.10.443.10">
    <property type="entry name" value="Intergrase catalytic core"/>
    <property type="match status" value="1"/>
</dbReference>
<dbReference type="GO" id="GO:0003677">
    <property type="term" value="F:DNA binding"/>
    <property type="evidence" value="ECO:0007669"/>
    <property type="project" value="UniProtKB-UniRule"/>
</dbReference>
<dbReference type="GO" id="GO:0005737">
    <property type="term" value="C:cytoplasm"/>
    <property type="evidence" value="ECO:0007669"/>
    <property type="project" value="UniProtKB-SubCell"/>
</dbReference>
<dbReference type="InterPro" id="IPR013762">
    <property type="entry name" value="Integrase-like_cat_sf"/>
</dbReference>
<comment type="function">
    <text evidence="11">Site-specific tyrosine recombinase, which acts by catalyzing the cutting and rejoining of the recombining DNA molecules. The XerC-XerD complex is essential to convert dimers of the bacterial chromosome into monomers to permit their segregation at cell division. It also contributes to the segregational stability of plasmids.</text>
</comment>
<proteinExistence type="inferred from homology"/>
<evidence type="ECO:0000256" key="3">
    <source>
        <dbReference type="ARBA" id="ARBA00015810"/>
    </source>
</evidence>
<keyword evidence="4 11" id="KW-0963">Cytoplasm</keyword>
<organism evidence="14 15">
    <name type="scientific">Panacagrimonas perspica</name>
    <dbReference type="NCBI Taxonomy" id="381431"/>
    <lineage>
        <taxon>Bacteria</taxon>
        <taxon>Pseudomonadati</taxon>
        <taxon>Pseudomonadota</taxon>
        <taxon>Gammaproteobacteria</taxon>
        <taxon>Nevskiales</taxon>
        <taxon>Nevskiaceae</taxon>
        <taxon>Panacagrimonas</taxon>
    </lineage>
</organism>
<feature type="domain" description="Core-binding (CB)" evidence="13">
    <location>
        <begin position="21"/>
        <end position="124"/>
    </location>
</feature>
<keyword evidence="5 11" id="KW-0132">Cell division</keyword>
<keyword evidence="6 11" id="KW-0159">Chromosome partition</keyword>
<keyword evidence="8 11" id="KW-0238">DNA-binding</keyword>
<reference evidence="14 15" key="1">
    <citation type="submission" date="2019-03" db="EMBL/GenBank/DDBJ databases">
        <title>Genomic Encyclopedia of Type Strains, Phase IV (KMG-IV): sequencing the most valuable type-strain genomes for metagenomic binning, comparative biology and taxonomic classification.</title>
        <authorList>
            <person name="Goeker M."/>
        </authorList>
    </citation>
    <scope>NUCLEOTIDE SEQUENCE [LARGE SCALE GENOMIC DNA]</scope>
    <source>
        <strain evidence="14 15">DSM 26377</strain>
    </source>
</reference>
<dbReference type="Proteomes" id="UP000295341">
    <property type="component" value="Unassembled WGS sequence"/>
</dbReference>
<dbReference type="Gene3D" id="1.10.150.130">
    <property type="match status" value="1"/>
</dbReference>
<evidence type="ECO:0000256" key="8">
    <source>
        <dbReference type="ARBA" id="ARBA00023125"/>
    </source>
</evidence>
<evidence type="ECO:0000313" key="14">
    <source>
        <dbReference type="EMBL" id="TDU25704.1"/>
    </source>
</evidence>
<dbReference type="Pfam" id="PF00589">
    <property type="entry name" value="Phage_integrase"/>
    <property type="match status" value="1"/>
</dbReference>
<evidence type="ECO:0000256" key="4">
    <source>
        <dbReference type="ARBA" id="ARBA00022490"/>
    </source>
</evidence>
<dbReference type="AlphaFoldDB" id="A0A4R7NWW3"/>
<feature type="active site" description="O-(3'-phospho-DNA)-tyrosine intermediate" evidence="11">
    <location>
        <position position="315"/>
    </location>
</feature>
<dbReference type="SUPFAM" id="SSF47823">
    <property type="entry name" value="lambda integrase-like, N-terminal domain"/>
    <property type="match status" value="1"/>
</dbReference>
<evidence type="ECO:0000313" key="15">
    <source>
        <dbReference type="Proteomes" id="UP000295341"/>
    </source>
</evidence>
<dbReference type="InterPro" id="IPR050090">
    <property type="entry name" value="Tyrosine_recombinase_XerCD"/>
</dbReference>
<dbReference type="InterPro" id="IPR011932">
    <property type="entry name" value="Recomb_XerD"/>
</dbReference>
<evidence type="ECO:0000256" key="5">
    <source>
        <dbReference type="ARBA" id="ARBA00022618"/>
    </source>
</evidence>
<feature type="domain" description="Tyr recombinase" evidence="12">
    <location>
        <begin position="145"/>
        <end position="328"/>
    </location>
</feature>
<accession>A0A4R7NWW3</accession>
<evidence type="ECO:0000256" key="9">
    <source>
        <dbReference type="ARBA" id="ARBA00023172"/>
    </source>
</evidence>
<evidence type="ECO:0000256" key="6">
    <source>
        <dbReference type="ARBA" id="ARBA00022829"/>
    </source>
</evidence>
<dbReference type="HAMAP" id="MF_01807">
    <property type="entry name" value="Recomb_XerD"/>
    <property type="match status" value="1"/>
</dbReference>
<comment type="caution">
    <text evidence="14">The sequence shown here is derived from an EMBL/GenBank/DDBJ whole genome shotgun (WGS) entry which is preliminary data.</text>
</comment>
<evidence type="ECO:0000256" key="1">
    <source>
        <dbReference type="ARBA" id="ARBA00004496"/>
    </source>
</evidence>
<gene>
    <name evidence="11" type="primary">xerD</name>
    <name evidence="14" type="ORF">DFR24_4149</name>
</gene>
<evidence type="ECO:0000256" key="11">
    <source>
        <dbReference type="HAMAP-Rule" id="MF_01807"/>
    </source>
</evidence>
<dbReference type="SUPFAM" id="SSF56349">
    <property type="entry name" value="DNA breaking-rejoining enzymes"/>
    <property type="match status" value="1"/>
</dbReference>
<dbReference type="PANTHER" id="PTHR30349:SF90">
    <property type="entry name" value="TYROSINE RECOMBINASE XERD"/>
    <property type="match status" value="1"/>
</dbReference>
<dbReference type="PROSITE" id="PS51898">
    <property type="entry name" value="TYR_RECOMBINASE"/>
    <property type="match status" value="1"/>
</dbReference>
<dbReference type="PANTHER" id="PTHR30349">
    <property type="entry name" value="PHAGE INTEGRASE-RELATED"/>
    <property type="match status" value="1"/>
</dbReference>
<name>A0A4R7NWW3_9GAMM</name>
<dbReference type="GO" id="GO:0009037">
    <property type="term" value="F:tyrosine-based site-specific recombinase activity"/>
    <property type="evidence" value="ECO:0007669"/>
    <property type="project" value="UniProtKB-UniRule"/>
</dbReference>
<feature type="active site" evidence="11">
    <location>
        <position position="185"/>
    </location>
</feature>
<dbReference type="Pfam" id="PF02899">
    <property type="entry name" value="Phage_int_SAM_1"/>
    <property type="match status" value="1"/>
</dbReference>
<feature type="active site" evidence="11">
    <location>
        <position position="280"/>
    </location>
</feature>
<dbReference type="GO" id="GO:0051301">
    <property type="term" value="P:cell division"/>
    <property type="evidence" value="ECO:0007669"/>
    <property type="project" value="UniProtKB-KW"/>
</dbReference>
<protein>
    <recommendedName>
        <fullName evidence="3 11">Tyrosine recombinase XerD</fullName>
    </recommendedName>
</protein>
<evidence type="ECO:0000259" key="12">
    <source>
        <dbReference type="PROSITE" id="PS51898"/>
    </source>
</evidence>
<dbReference type="NCBIfam" id="TIGR02225">
    <property type="entry name" value="recomb_XerD"/>
    <property type="match status" value="1"/>
</dbReference>
<keyword evidence="10 11" id="KW-0131">Cell cycle</keyword>
<keyword evidence="15" id="KW-1185">Reference proteome</keyword>
<feature type="active site" evidence="11">
    <location>
        <position position="283"/>
    </location>
</feature>
<comment type="subcellular location">
    <subcellularLocation>
        <location evidence="1 11">Cytoplasm</location>
    </subcellularLocation>
</comment>
<keyword evidence="7 11" id="KW-0229">DNA integration</keyword>
<evidence type="ECO:0000256" key="10">
    <source>
        <dbReference type="ARBA" id="ARBA00023306"/>
    </source>
</evidence>
<evidence type="ECO:0000256" key="7">
    <source>
        <dbReference type="ARBA" id="ARBA00022908"/>
    </source>
</evidence>
<evidence type="ECO:0000256" key="2">
    <source>
        <dbReference type="ARBA" id="ARBA00010450"/>
    </source>
</evidence>
<evidence type="ECO:0000259" key="13">
    <source>
        <dbReference type="PROSITE" id="PS51900"/>
    </source>
</evidence>
<dbReference type="EMBL" id="SOBT01000011">
    <property type="protein sequence ID" value="TDU25704.1"/>
    <property type="molecule type" value="Genomic_DNA"/>
</dbReference>
<comment type="similarity">
    <text evidence="2 11">Belongs to the 'phage' integrase family. XerD subfamily.</text>
</comment>
<feature type="active site" evidence="11">
    <location>
        <position position="306"/>
    </location>
</feature>
<dbReference type="InterPro" id="IPR010998">
    <property type="entry name" value="Integrase_recombinase_N"/>
</dbReference>
<dbReference type="InterPro" id="IPR011010">
    <property type="entry name" value="DNA_brk_join_enz"/>
</dbReference>
<comment type="subunit">
    <text evidence="11">Forms a cyclic heterotetrameric complex composed of two molecules of XerC and two molecules of XerD.</text>
</comment>
<dbReference type="InterPro" id="IPR023009">
    <property type="entry name" value="Tyrosine_recombinase_XerC/XerD"/>
</dbReference>
<dbReference type="CDD" id="cd00798">
    <property type="entry name" value="INT_XerDC_C"/>
    <property type="match status" value="1"/>
</dbReference>
<dbReference type="GO" id="GO:0007059">
    <property type="term" value="P:chromosome segregation"/>
    <property type="evidence" value="ECO:0007669"/>
    <property type="project" value="UniProtKB-UniRule"/>
</dbReference>
<sequence>MEDMIEEPSTGGLLFAPQPTAEDLAGIDRVLDALWIERGASKNTIDGYRSDLSLLARWLAPRGIELALAREDDLKDYLVARGRAHALAMAATGPKRGRLAGPRFSAGSQARLLSALRRYYRFLVRDGARPDDPTARMHSPKLPRALPKYLEMKQVDQLLEAPDLGTALGLRDRAMLEVMYASGLRVSELVGLRHHQVQIERGLVQVVGKGGKERVVPMGEPACDWIREYLRRARPELADKHRSDDVFITARGAAMTRNNFWQIIKRYAGMAGITTALSPHTLRHAFATHLLEHGADLRVVQTLLGHSDLSTTQIYTHVTRTRLRDLHARHHPRG</sequence>
<dbReference type="GO" id="GO:0006313">
    <property type="term" value="P:DNA transposition"/>
    <property type="evidence" value="ECO:0007669"/>
    <property type="project" value="UniProtKB-UniRule"/>
</dbReference>
<dbReference type="InterPro" id="IPR044068">
    <property type="entry name" value="CB"/>
</dbReference>
<feature type="active site" evidence="11">
    <location>
        <position position="209"/>
    </location>
</feature>
<dbReference type="HAMAP" id="MF_01808">
    <property type="entry name" value="Recomb_XerC_XerD"/>
    <property type="match status" value="1"/>
</dbReference>